<keyword evidence="1" id="KW-0732">Signal</keyword>
<accession>A0A1G7L6Q2</accession>
<feature type="signal peptide" evidence="1">
    <location>
        <begin position="1"/>
        <end position="20"/>
    </location>
</feature>
<keyword evidence="4" id="KW-1185">Reference proteome</keyword>
<feature type="chain" id="PRO_5036307353" evidence="1">
    <location>
        <begin position="21"/>
        <end position="158"/>
    </location>
</feature>
<proteinExistence type="predicted"/>
<dbReference type="EMBL" id="WSUT01000005">
    <property type="protein sequence ID" value="MWC43423.1"/>
    <property type="molecule type" value="Genomic_DNA"/>
</dbReference>
<dbReference type="OrthoDB" id="7426653at2"/>
<reference evidence="3 4" key="1">
    <citation type="submission" date="2016-10" db="EMBL/GenBank/DDBJ databases">
        <authorList>
            <person name="Varghese N."/>
            <person name="Submissions S."/>
        </authorList>
    </citation>
    <scope>NUCLEOTIDE SEQUENCE [LARGE SCALE GENOMIC DNA]</scope>
    <source>
        <strain evidence="3 4">S7-754</strain>
    </source>
</reference>
<organism evidence="3 4">
    <name type="scientific">Sphingomonas carotinifaciens</name>
    <dbReference type="NCBI Taxonomy" id="1166323"/>
    <lineage>
        <taxon>Bacteria</taxon>
        <taxon>Pseudomonadati</taxon>
        <taxon>Pseudomonadota</taxon>
        <taxon>Alphaproteobacteria</taxon>
        <taxon>Sphingomonadales</taxon>
        <taxon>Sphingomonadaceae</taxon>
        <taxon>Sphingomonas</taxon>
    </lineage>
</organism>
<dbReference type="EMBL" id="FNBI01000003">
    <property type="protein sequence ID" value="SDF45197.1"/>
    <property type="molecule type" value="Genomic_DNA"/>
</dbReference>
<evidence type="ECO:0000313" key="3">
    <source>
        <dbReference type="EMBL" id="SDF45197.1"/>
    </source>
</evidence>
<dbReference type="RefSeq" id="WP_112381903.1">
    <property type="nucleotide sequence ID" value="NZ_PGFU01000002.1"/>
</dbReference>
<name>A0A1G7L6Q2_9SPHN</name>
<evidence type="ECO:0000313" key="2">
    <source>
        <dbReference type="EMBL" id="MWC43423.1"/>
    </source>
</evidence>
<evidence type="ECO:0000256" key="1">
    <source>
        <dbReference type="SAM" id="SignalP"/>
    </source>
</evidence>
<reference evidence="2 5" key="2">
    <citation type="submission" date="2019-12" db="EMBL/GenBank/DDBJ databases">
        <authorList>
            <person name="Zheng J."/>
        </authorList>
    </citation>
    <scope>NUCLEOTIDE SEQUENCE [LARGE SCALE GENOMIC DNA]</scope>
    <source>
        <strain evidence="2 5">DSM 27347</strain>
    </source>
</reference>
<dbReference type="Proteomes" id="UP000323502">
    <property type="component" value="Unassembled WGS sequence"/>
</dbReference>
<gene>
    <name evidence="2" type="ORF">GQR91_07100</name>
    <name evidence="3" type="ORF">SAMN05216557_103402</name>
</gene>
<protein>
    <submittedName>
        <fullName evidence="3">Uncharacterized protein</fullName>
    </submittedName>
</protein>
<evidence type="ECO:0000313" key="4">
    <source>
        <dbReference type="Proteomes" id="UP000323502"/>
    </source>
</evidence>
<sequence>MAYRRLLLCLLLVAAAPPSARETIGVFGGWGAFRQGPNCYAIARPVVAQGRVGGYAGIGTWPGKGLRASLHLHLSRRRAPDRPVTLSVAGRRFPLVGTATDLWAPDAPTDRAAVAALRSARAMSVEAVDTRHRPFADTYALAGAATAIDAATLACVAR</sequence>
<dbReference type="AlphaFoldDB" id="A0A1G7L6Q2"/>
<dbReference type="Proteomes" id="UP000436801">
    <property type="component" value="Unassembled WGS sequence"/>
</dbReference>
<evidence type="ECO:0000313" key="5">
    <source>
        <dbReference type="Proteomes" id="UP000436801"/>
    </source>
</evidence>